<keyword evidence="2" id="KW-0547">Nucleotide-binding</keyword>
<evidence type="ECO:0000256" key="5">
    <source>
        <dbReference type="ARBA" id="ARBA00022840"/>
    </source>
</evidence>
<evidence type="ECO:0000259" key="7">
    <source>
        <dbReference type="PROSITE" id="PS51194"/>
    </source>
</evidence>
<feature type="non-terminal residue" evidence="8">
    <location>
        <position position="230"/>
    </location>
</feature>
<organism evidence="8 9">
    <name type="scientific">Astrephomene gubernaculifera</name>
    <dbReference type="NCBI Taxonomy" id="47775"/>
    <lineage>
        <taxon>Eukaryota</taxon>
        <taxon>Viridiplantae</taxon>
        <taxon>Chlorophyta</taxon>
        <taxon>core chlorophytes</taxon>
        <taxon>Chlorophyceae</taxon>
        <taxon>CS clade</taxon>
        <taxon>Chlamydomonadales</taxon>
        <taxon>Astrephomenaceae</taxon>
        <taxon>Astrephomene</taxon>
    </lineage>
</organism>
<dbReference type="PANTHER" id="PTHR18934:SF234">
    <property type="entry name" value="PRE-MRNA-SPLICING FACTOR ATP-DEPENDENT RNA HELICASE DEAH4-RELATED"/>
    <property type="match status" value="1"/>
</dbReference>
<comment type="caution">
    <text evidence="8">The sequence shown here is derived from an EMBL/GenBank/DDBJ whole genome shotgun (WGS) entry which is preliminary data.</text>
</comment>
<sequence>TSATLDGEKFSAYFGNCPVFNVPGRCFPVDIIHTREDHLGDHLAAAVDTVMQIHTSQPEGDILVFLPGQADIETALARIHSAVAALPAGSAGPLVGLPLHASLPPELQVRVFRPAPPGVRRCIVATNVAETSITVEGVVYVVDPGLVKQKRYQPSSGMDSLEVVAISRVQATQRAGRAGRTRPGKCFRLYTRSYYDTKMPSVTAPEIQRTSLVGAVLYLKSLRLPGIDVL</sequence>
<evidence type="ECO:0000256" key="3">
    <source>
        <dbReference type="ARBA" id="ARBA00022801"/>
    </source>
</evidence>
<evidence type="ECO:0000256" key="2">
    <source>
        <dbReference type="ARBA" id="ARBA00022741"/>
    </source>
</evidence>
<dbReference type="AlphaFoldDB" id="A0AAD3DKX4"/>
<keyword evidence="5" id="KW-0067">ATP-binding</keyword>
<name>A0AAD3DKX4_9CHLO</name>
<dbReference type="GO" id="GO:0016787">
    <property type="term" value="F:hydrolase activity"/>
    <property type="evidence" value="ECO:0007669"/>
    <property type="project" value="UniProtKB-KW"/>
</dbReference>
<dbReference type="Gene3D" id="3.40.50.300">
    <property type="entry name" value="P-loop containing nucleotide triphosphate hydrolases"/>
    <property type="match status" value="2"/>
</dbReference>
<evidence type="ECO:0000313" key="9">
    <source>
        <dbReference type="Proteomes" id="UP001054857"/>
    </source>
</evidence>
<dbReference type="InterPro" id="IPR027417">
    <property type="entry name" value="P-loop_NTPase"/>
</dbReference>
<feature type="non-terminal residue" evidence="8">
    <location>
        <position position="1"/>
    </location>
</feature>
<dbReference type="Proteomes" id="UP001054857">
    <property type="component" value="Unassembled WGS sequence"/>
</dbReference>
<keyword evidence="9" id="KW-1185">Reference proteome</keyword>
<feature type="domain" description="Helicase C-terminal" evidence="7">
    <location>
        <begin position="46"/>
        <end position="223"/>
    </location>
</feature>
<dbReference type="SUPFAM" id="SSF52540">
    <property type="entry name" value="P-loop containing nucleoside triphosphate hydrolases"/>
    <property type="match status" value="1"/>
</dbReference>
<dbReference type="FunFam" id="3.40.50.300:FF:000145">
    <property type="entry name" value="probable ATP-dependent RNA helicase DHX40"/>
    <property type="match status" value="1"/>
</dbReference>
<proteinExistence type="predicted"/>
<dbReference type="PANTHER" id="PTHR18934">
    <property type="entry name" value="ATP-DEPENDENT RNA HELICASE"/>
    <property type="match status" value="1"/>
</dbReference>
<evidence type="ECO:0000256" key="6">
    <source>
        <dbReference type="ARBA" id="ARBA00047984"/>
    </source>
</evidence>
<dbReference type="Pfam" id="PF00271">
    <property type="entry name" value="Helicase_C"/>
    <property type="match status" value="1"/>
</dbReference>
<reference evidence="8 9" key="1">
    <citation type="journal article" date="2021" name="Sci. Rep.">
        <title>Genome sequencing of the multicellular alga Astrephomene provides insights into convergent evolution of germ-soma differentiation.</title>
        <authorList>
            <person name="Yamashita S."/>
            <person name="Yamamoto K."/>
            <person name="Matsuzaki R."/>
            <person name="Suzuki S."/>
            <person name="Yamaguchi H."/>
            <person name="Hirooka S."/>
            <person name="Minakuchi Y."/>
            <person name="Miyagishima S."/>
            <person name="Kawachi M."/>
            <person name="Toyoda A."/>
            <person name="Nozaki H."/>
        </authorList>
    </citation>
    <scope>NUCLEOTIDE SEQUENCE [LARGE SCALE GENOMIC DNA]</scope>
    <source>
        <strain evidence="8 9">NIES-4017</strain>
    </source>
</reference>
<gene>
    <name evidence="8" type="ORF">Agub_g4631</name>
</gene>
<evidence type="ECO:0000256" key="1">
    <source>
        <dbReference type="ARBA" id="ARBA00012552"/>
    </source>
</evidence>
<dbReference type="GO" id="GO:0003723">
    <property type="term" value="F:RNA binding"/>
    <property type="evidence" value="ECO:0007669"/>
    <property type="project" value="TreeGrafter"/>
</dbReference>
<dbReference type="CDD" id="cd18791">
    <property type="entry name" value="SF2_C_RHA"/>
    <property type="match status" value="1"/>
</dbReference>
<dbReference type="SMART" id="SM00490">
    <property type="entry name" value="HELICc"/>
    <property type="match status" value="1"/>
</dbReference>
<keyword evidence="4" id="KW-0347">Helicase</keyword>
<dbReference type="EC" id="3.6.4.13" evidence="1"/>
<evidence type="ECO:0000256" key="4">
    <source>
        <dbReference type="ARBA" id="ARBA00022806"/>
    </source>
</evidence>
<comment type="catalytic activity">
    <reaction evidence="6">
        <text>ATP + H2O = ADP + phosphate + H(+)</text>
        <dbReference type="Rhea" id="RHEA:13065"/>
        <dbReference type="ChEBI" id="CHEBI:15377"/>
        <dbReference type="ChEBI" id="CHEBI:15378"/>
        <dbReference type="ChEBI" id="CHEBI:30616"/>
        <dbReference type="ChEBI" id="CHEBI:43474"/>
        <dbReference type="ChEBI" id="CHEBI:456216"/>
        <dbReference type="EC" id="3.6.4.13"/>
    </reaction>
</comment>
<dbReference type="InterPro" id="IPR001650">
    <property type="entry name" value="Helicase_C-like"/>
</dbReference>
<accession>A0AAD3DKX4</accession>
<keyword evidence="3" id="KW-0378">Hydrolase</keyword>
<dbReference type="GO" id="GO:0005524">
    <property type="term" value="F:ATP binding"/>
    <property type="evidence" value="ECO:0007669"/>
    <property type="project" value="UniProtKB-KW"/>
</dbReference>
<dbReference type="GO" id="GO:0003724">
    <property type="term" value="F:RNA helicase activity"/>
    <property type="evidence" value="ECO:0007669"/>
    <property type="project" value="UniProtKB-EC"/>
</dbReference>
<dbReference type="PROSITE" id="PS51194">
    <property type="entry name" value="HELICASE_CTER"/>
    <property type="match status" value="1"/>
</dbReference>
<dbReference type="EMBL" id="BMAR01000006">
    <property type="protein sequence ID" value="GFR43736.1"/>
    <property type="molecule type" value="Genomic_DNA"/>
</dbReference>
<evidence type="ECO:0000313" key="8">
    <source>
        <dbReference type="EMBL" id="GFR43736.1"/>
    </source>
</evidence>
<protein>
    <recommendedName>
        <fullName evidence="1">RNA helicase</fullName>
        <ecNumber evidence="1">3.6.4.13</ecNumber>
    </recommendedName>
</protein>